<feature type="region of interest" description="Disordered" evidence="1">
    <location>
        <begin position="151"/>
        <end position="220"/>
    </location>
</feature>
<reference evidence="2 3" key="1">
    <citation type="submission" date="2021-04" db="EMBL/GenBank/DDBJ databases">
        <authorList>
            <person name="Vanwijnsberghe S."/>
        </authorList>
    </citation>
    <scope>NUCLEOTIDE SEQUENCE [LARGE SCALE GENOMIC DNA]</scope>
    <source>
        <strain evidence="2 3">LMG 32171</strain>
    </source>
</reference>
<protein>
    <recommendedName>
        <fullName evidence="4">DUF2280 domain-containing protein</fullName>
    </recommendedName>
</protein>
<dbReference type="InterPro" id="IPR018738">
    <property type="entry name" value="DUF2280"/>
</dbReference>
<dbReference type="Pfam" id="PF10045">
    <property type="entry name" value="DUF2280"/>
    <property type="match status" value="1"/>
</dbReference>
<dbReference type="EMBL" id="CAJQYY010000034">
    <property type="protein sequence ID" value="CAG4920368.1"/>
    <property type="molecule type" value="Genomic_DNA"/>
</dbReference>
<organism evidence="2 3">
    <name type="scientific">Paraburkholderia gardini</name>
    <dbReference type="NCBI Taxonomy" id="2823469"/>
    <lineage>
        <taxon>Bacteria</taxon>
        <taxon>Pseudomonadati</taxon>
        <taxon>Pseudomonadota</taxon>
        <taxon>Betaproteobacteria</taxon>
        <taxon>Burkholderiales</taxon>
        <taxon>Burkholderiaceae</taxon>
        <taxon>Paraburkholderia</taxon>
    </lineage>
</organism>
<dbReference type="RefSeq" id="WP_228982849.1">
    <property type="nucleotide sequence ID" value="NZ_CAJQYY010000034.1"/>
</dbReference>
<proteinExistence type="predicted"/>
<gene>
    <name evidence="2" type="ORF">R54767_04707</name>
</gene>
<evidence type="ECO:0000313" key="3">
    <source>
        <dbReference type="Proteomes" id="UP000789752"/>
    </source>
</evidence>
<evidence type="ECO:0008006" key="4">
    <source>
        <dbReference type="Google" id="ProtNLM"/>
    </source>
</evidence>
<evidence type="ECO:0000313" key="2">
    <source>
        <dbReference type="EMBL" id="CAG4920368.1"/>
    </source>
</evidence>
<sequence>MKTFLTMEQKRFVVRCLAKFDSLGQVVRAMKAEFDIEITRNGIQRYDPTTAQGKTLSAELRTLFHETRKNFIEEIEVQPLAQRATRLNVLTRALEKAENAGNIKSIVNVIEAARREVATFEILDDDPDALNDGVGAVKVSGVLQIGWGSSPRQIGEPVFSDDPVAGDPEAAEQPPATPAPQNVAVHSEPVQPQGHAVQSIAEPIAQLQTPEDDHGQAGST</sequence>
<name>A0ABM8U9S8_9BURK</name>
<accession>A0ABM8U9S8</accession>
<evidence type="ECO:0000256" key="1">
    <source>
        <dbReference type="SAM" id="MobiDB-lite"/>
    </source>
</evidence>
<feature type="compositionally biased region" description="Basic and acidic residues" evidence="1">
    <location>
        <begin position="211"/>
        <end position="220"/>
    </location>
</feature>
<comment type="caution">
    <text evidence="2">The sequence shown here is derived from an EMBL/GenBank/DDBJ whole genome shotgun (WGS) entry which is preliminary data.</text>
</comment>
<dbReference type="Proteomes" id="UP000789752">
    <property type="component" value="Unassembled WGS sequence"/>
</dbReference>
<keyword evidence="3" id="KW-1185">Reference proteome</keyword>